<feature type="compositionally biased region" description="Polar residues" evidence="1">
    <location>
        <begin position="21"/>
        <end position="34"/>
    </location>
</feature>
<name>A0A9P8L6Z5_9PEZI</name>
<dbReference type="EMBL" id="JAGHQM010001937">
    <property type="protein sequence ID" value="KAH0551550.1"/>
    <property type="molecule type" value="Genomic_DNA"/>
</dbReference>
<dbReference type="GO" id="GO:0033309">
    <property type="term" value="C:SBF transcription complex"/>
    <property type="evidence" value="ECO:0007669"/>
    <property type="project" value="TreeGrafter"/>
</dbReference>
<keyword evidence="4" id="KW-1185">Reference proteome</keyword>
<organism evidence="3 4">
    <name type="scientific">Trichoglossum hirsutum</name>
    <dbReference type="NCBI Taxonomy" id="265104"/>
    <lineage>
        <taxon>Eukaryota</taxon>
        <taxon>Fungi</taxon>
        <taxon>Dikarya</taxon>
        <taxon>Ascomycota</taxon>
        <taxon>Pezizomycotina</taxon>
        <taxon>Geoglossomycetes</taxon>
        <taxon>Geoglossales</taxon>
        <taxon>Geoglossaceae</taxon>
        <taxon>Trichoglossum</taxon>
    </lineage>
</organism>
<feature type="compositionally biased region" description="Polar residues" evidence="1">
    <location>
        <begin position="242"/>
        <end position="264"/>
    </location>
</feature>
<accession>A0A9P8L6Z5</accession>
<protein>
    <recommendedName>
        <fullName evidence="2">HTH APSES-type domain-containing protein</fullName>
    </recommendedName>
</protein>
<dbReference type="InterPro" id="IPR051642">
    <property type="entry name" value="SWI6-like"/>
</dbReference>
<evidence type="ECO:0000256" key="1">
    <source>
        <dbReference type="SAM" id="MobiDB-lite"/>
    </source>
</evidence>
<feature type="region of interest" description="Disordered" evidence="1">
    <location>
        <begin position="1"/>
        <end position="60"/>
    </location>
</feature>
<evidence type="ECO:0000313" key="3">
    <source>
        <dbReference type="EMBL" id="KAH0551550.1"/>
    </source>
</evidence>
<dbReference type="InterPro" id="IPR036887">
    <property type="entry name" value="HTH_APSES_sf"/>
</dbReference>
<sequence length="428" mass="46604">MIPVASLLNPTPPADGRRSHQPVTPRSSQCTRETSPPARQPKKRKMSKDSAKGKIRGEVRYPPHEKFTEGVEKMLQEFQVSPMTGIAESCKHIPYNSGKRPFFEKTGREGFEAFMYTFKVPGRDPEHAVLWDYNIGLVKTAPARMLEKNPGLANISHSITGGALIAQGYWLPFEAAKAVAASLCYNIRYALVPLFGEDFISLCVPPDSPEYNPMIIDREITNRCTEAASKLRRPSDARNSPPEASTAPSADSTIPETPAECSSRSLRHKGLRTDRAEIESGYGTDTDISEGYSGPPATLPGSGERSGPRVRLYQGSPTSSGAASGRPPPTQDQLPKSETPRHSVRTATPASVCNGDVSRSKRSLAQIDGNCDVDDDEDVPSFPDTVTAPRRTPDGDIDEEGAAHLLMKLHVADAALGDHKSKRRRSFL</sequence>
<dbReference type="InterPro" id="IPR003163">
    <property type="entry name" value="Tscrpt_reg_HTH_APSES-type"/>
</dbReference>
<evidence type="ECO:0000313" key="4">
    <source>
        <dbReference type="Proteomes" id="UP000750711"/>
    </source>
</evidence>
<feature type="compositionally biased region" description="Basic and acidic residues" evidence="1">
    <location>
        <begin position="47"/>
        <end position="60"/>
    </location>
</feature>
<dbReference type="PANTHER" id="PTHR43828">
    <property type="entry name" value="ASPARAGINASE"/>
    <property type="match status" value="1"/>
</dbReference>
<feature type="region of interest" description="Disordered" evidence="1">
    <location>
        <begin position="228"/>
        <end position="397"/>
    </location>
</feature>
<dbReference type="GO" id="GO:0000981">
    <property type="term" value="F:DNA-binding transcription factor activity, RNA polymerase II-specific"/>
    <property type="evidence" value="ECO:0007669"/>
    <property type="project" value="UniProtKB-ARBA"/>
</dbReference>
<feature type="domain" description="HTH APSES-type" evidence="2">
    <location>
        <begin position="92"/>
        <end position="206"/>
    </location>
</feature>
<comment type="caution">
    <text evidence="3">The sequence shown here is derived from an EMBL/GenBank/DDBJ whole genome shotgun (WGS) entry which is preliminary data.</text>
</comment>
<dbReference type="PANTHER" id="PTHR43828:SF5">
    <property type="entry name" value="TRANSCRIPTIONAL REPRESSOR XBP1"/>
    <property type="match status" value="1"/>
</dbReference>
<proteinExistence type="predicted"/>
<dbReference type="PROSITE" id="PS51299">
    <property type="entry name" value="HTH_APSES"/>
    <property type="match status" value="1"/>
</dbReference>
<dbReference type="AlphaFoldDB" id="A0A9P8L6Z5"/>
<reference evidence="3" key="1">
    <citation type="submission" date="2021-03" db="EMBL/GenBank/DDBJ databases">
        <title>Comparative genomics and phylogenomic investigation of the class Geoglossomycetes provide insights into ecological specialization and systematics.</title>
        <authorList>
            <person name="Melie T."/>
            <person name="Pirro S."/>
            <person name="Miller A.N."/>
            <person name="Quandt A."/>
        </authorList>
    </citation>
    <scope>NUCLEOTIDE SEQUENCE</scope>
    <source>
        <strain evidence="3">CAQ_001_2017</strain>
    </source>
</reference>
<dbReference type="Gene3D" id="3.10.260.10">
    <property type="entry name" value="Transcription regulator HTH, APSES-type DNA-binding domain"/>
    <property type="match status" value="1"/>
</dbReference>
<evidence type="ECO:0000259" key="2">
    <source>
        <dbReference type="PROSITE" id="PS51299"/>
    </source>
</evidence>
<gene>
    <name evidence="3" type="ORF">GP486_007233</name>
</gene>
<dbReference type="GO" id="GO:0003677">
    <property type="term" value="F:DNA binding"/>
    <property type="evidence" value="ECO:0007669"/>
    <property type="project" value="InterPro"/>
</dbReference>
<dbReference type="SUPFAM" id="SSF54616">
    <property type="entry name" value="DNA-binding domain of Mlu1-box binding protein MBP1"/>
    <property type="match status" value="1"/>
</dbReference>
<dbReference type="Proteomes" id="UP000750711">
    <property type="component" value="Unassembled WGS sequence"/>
</dbReference>
<dbReference type="GO" id="GO:0030907">
    <property type="term" value="C:MBF transcription complex"/>
    <property type="evidence" value="ECO:0007669"/>
    <property type="project" value="TreeGrafter"/>
</dbReference>